<evidence type="ECO:0000256" key="6">
    <source>
        <dbReference type="PIRSR" id="PIRSR602129-50"/>
    </source>
</evidence>
<sequence length="456" mass="49428">MLEPDRETRREWTDAVGAFVEDFVAGLAKAPASEPAPADLTEFLAEPPERPGTFDDLLATFGRAAGYAVETAGPGYLGYFPAGGLLSSVLAETLAQAVNRFTGVADTAPALVAMEHAVIRWFCRRFDLPDGAGGVITSGASLATLAALTTAREDRLGGPDPLGTIYVTEHTHYCVAKAARIAGFTSAQVRVVPVDDDLRMDLAAAEALIADDRDRGLRPFFLVGTAGSTSTGTVDPLDALGALAAREDLWFHVDGAYGGSFQLTDRGRAILHGVHRADSITLDPHKSLFLPYGTGLLLVRDEARLRAAHAADGHYLQDLDREHDLPDYGDLGPELTREYRGLRLWLPLHLHGVAAFRAELDEKLDLAALVHRELSAEGNLEVPLVPDLTVTVFRSPFGDATTERLLERINGTRRIFLSSTRLDGKHTLRLCVLSHRTHRAHVEEALDIVRRAARES</sequence>
<dbReference type="GO" id="GO:0006520">
    <property type="term" value="P:amino acid metabolic process"/>
    <property type="evidence" value="ECO:0007669"/>
    <property type="project" value="InterPro"/>
</dbReference>
<comment type="cofactor">
    <cofactor evidence="1 6 7">
        <name>pyridoxal 5'-phosphate</name>
        <dbReference type="ChEBI" id="CHEBI:597326"/>
    </cofactor>
</comment>
<dbReference type="InterPro" id="IPR002129">
    <property type="entry name" value="PyrdxlP-dep_de-COase"/>
</dbReference>
<keyword evidence="5 7" id="KW-0456">Lyase</keyword>
<name>A0A9X2VTG0_9PSEU</name>
<dbReference type="Gene3D" id="3.90.1150.10">
    <property type="entry name" value="Aspartate Aminotransferase, domain 1"/>
    <property type="match status" value="1"/>
</dbReference>
<dbReference type="GO" id="GO:0030170">
    <property type="term" value="F:pyridoxal phosphate binding"/>
    <property type="evidence" value="ECO:0007669"/>
    <property type="project" value="InterPro"/>
</dbReference>
<dbReference type="GO" id="GO:0004058">
    <property type="term" value="F:aromatic-L-amino-acid decarboxylase activity"/>
    <property type="evidence" value="ECO:0007669"/>
    <property type="project" value="UniProtKB-ARBA"/>
</dbReference>
<dbReference type="InterPro" id="IPR010977">
    <property type="entry name" value="Aromatic_deC"/>
</dbReference>
<keyword evidence="8" id="KW-0808">Transferase</keyword>
<gene>
    <name evidence="8" type="ORF">NZH93_33620</name>
</gene>
<dbReference type="GO" id="GO:0019752">
    <property type="term" value="P:carboxylic acid metabolic process"/>
    <property type="evidence" value="ECO:0007669"/>
    <property type="project" value="InterPro"/>
</dbReference>
<organism evidence="8 9">
    <name type="scientific">Umezawaea endophytica</name>
    <dbReference type="NCBI Taxonomy" id="1654476"/>
    <lineage>
        <taxon>Bacteria</taxon>
        <taxon>Bacillati</taxon>
        <taxon>Actinomycetota</taxon>
        <taxon>Actinomycetes</taxon>
        <taxon>Pseudonocardiales</taxon>
        <taxon>Pseudonocardiaceae</taxon>
        <taxon>Umezawaea</taxon>
    </lineage>
</organism>
<keyword evidence="4 6" id="KW-0663">Pyridoxal phosphate</keyword>
<dbReference type="Pfam" id="PF00282">
    <property type="entry name" value="Pyridoxal_deC"/>
    <property type="match status" value="1"/>
</dbReference>
<dbReference type="InterPro" id="IPR015421">
    <property type="entry name" value="PyrdxlP-dep_Trfase_major"/>
</dbReference>
<keyword evidence="3" id="KW-0210">Decarboxylase</keyword>
<feature type="modified residue" description="N6-(pyridoxal phosphate)lysine" evidence="6">
    <location>
        <position position="286"/>
    </location>
</feature>
<reference evidence="8" key="1">
    <citation type="submission" date="2022-08" db="EMBL/GenBank/DDBJ databases">
        <authorList>
            <person name="Tistechok S."/>
            <person name="Samborskyy M."/>
            <person name="Roman I."/>
        </authorList>
    </citation>
    <scope>NUCLEOTIDE SEQUENCE</scope>
    <source>
        <strain evidence="8">DSM 103496</strain>
    </source>
</reference>
<evidence type="ECO:0000256" key="1">
    <source>
        <dbReference type="ARBA" id="ARBA00001933"/>
    </source>
</evidence>
<comment type="caution">
    <text evidence="8">The sequence shown here is derived from an EMBL/GenBank/DDBJ whole genome shotgun (WGS) entry which is preliminary data.</text>
</comment>
<dbReference type="SUPFAM" id="SSF53383">
    <property type="entry name" value="PLP-dependent transferases"/>
    <property type="match status" value="1"/>
</dbReference>
<dbReference type="InterPro" id="IPR015424">
    <property type="entry name" value="PyrdxlP-dep_Trfase"/>
</dbReference>
<proteinExistence type="inferred from homology"/>
<dbReference type="PANTHER" id="PTHR11999">
    <property type="entry name" value="GROUP II PYRIDOXAL-5-PHOSPHATE DECARBOXYLASE"/>
    <property type="match status" value="1"/>
</dbReference>
<dbReference type="InterPro" id="IPR015422">
    <property type="entry name" value="PyrdxlP-dep_Trfase_small"/>
</dbReference>
<dbReference type="Gene3D" id="3.40.640.10">
    <property type="entry name" value="Type I PLP-dependent aspartate aminotransferase-like (Major domain)"/>
    <property type="match status" value="1"/>
</dbReference>
<dbReference type="PRINTS" id="PR00800">
    <property type="entry name" value="YHDCRBOXLASE"/>
</dbReference>
<dbReference type="Gene3D" id="3.90.1150.170">
    <property type="match status" value="1"/>
</dbReference>
<dbReference type="GO" id="GO:0005737">
    <property type="term" value="C:cytoplasm"/>
    <property type="evidence" value="ECO:0007669"/>
    <property type="project" value="TreeGrafter"/>
</dbReference>
<dbReference type="EMBL" id="JANYMP010000020">
    <property type="protein sequence ID" value="MCS7481824.1"/>
    <property type="molecule type" value="Genomic_DNA"/>
</dbReference>
<evidence type="ECO:0000256" key="3">
    <source>
        <dbReference type="ARBA" id="ARBA00022793"/>
    </source>
</evidence>
<keyword evidence="9" id="KW-1185">Reference proteome</keyword>
<comment type="similarity">
    <text evidence="2 7">Belongs to the group II decarboxylase family.</text>
</comment>
<dbReference type="GO" id="GO:0008483">
    <property type="term" value="F:transaminase activity"/>
    <property type="evidence" value="ECO:0007669"/>
    <property type="project" value="UniProtKB-KW"/>
</dbReference>
<dbReference type="AlphaFoldDB" id="A0A9X2VTG0"/>
<dbReference type="Proteomes" id="UP001141259">
    <property type="component" value="Unassembled WGS sequence"/>
</dbReference>
<accession>A0A9X2VTG0</accession>
<evidence type="ECO:0000256" key="4">
    <source>
        <dbReference type="ARBA" id="ARBA00022898"/>
    </source>
</evidence>
<evidence type="ECO:0000313" key="9">
    <source>
        <dbReference type="Proteomes" id="UP001141259"/>
    </source>
</evidence>
<evidence type="ECO:0000256" key="5">
    <source>
        <dbReference type="ARBA" id="ARBA00023239"/>
    </source>
</evidence>
<keyword evidence="8" id="KW-0032">Aminotransferase</keyword>
<protein>
    <submittedName>
        <fullName evidence="8">Aminotransferase class V-fold PLP-dependent enzyme</fullName>
    </submittedName>
</protein>
<evidence type="ECO:0000313" key="8">
    <source>
        <dbReference type="EMBL" id="MCS7481824.1"/>
    </source>
</evidence>
<dbReference type="RefSeq" id="WP_259627308.1">
    <property type="nucleotide sequence ID" value="NZ_JANYMP010000020.1"/>
</dbReference>
<evidence type="ECO:0000256" key="7">
    <source>
        <dbReference type="RuleBase" id="RU000382"/>
    </source>
</evidence>
<evidence type="ECO:0000256" key="2">
    <source>
        <dbReference type="ARBA" id="ARBA00009533"/>
    </source>
</evidence>
<dbReference type="PANTHER" id="PTHR11999:SF70">
    <property type="entry name" value="MIP05841P"/>
    <property type="match status" value="1"/>
</dbReference>